<dbReference type="SUPFAM" id="SSF56601">
    <property type="entry name" value="beta-lactamase/transpeptidase-like"/>
    <property type="match status" value="1"/>
</dbReference>
<name>A0ABT8TIE9_9GAMM</name>
<evidence type="ECO:0000313" key="2">
    <source>
        <dbReference type="EMBL" id="MDO3383870.1"/>
    </source>
</evidence>
<keyword evidence="3" id="KW-1185">Reference proteome</keyword>
<reference evidence="2" key="1">
    <citation type="submission" date="2023-07" db="EMBL/GenBank/DDBJ databases">
        <title>Gilvimarinus algae sp. nov., isolated from the surface of Kelp.</title>
        <authorList>
            <person name="Sun Y.Y."/>
            <person name="Gong Y."/>
            <person name="Du Z.J."/>
        </authorList>
    </citation>
    <scope>NUCLEOTIDE SEQUENCE</scope>
    <source>
        <strain evidence="2">SDUM040014</strain>
    </source>
</reference>
<feature type="domain" description="Beta-lactamase-related" evidence="1">
    <location>
        <begin position="79"/>
        <end position="391"/>
    </location>
</feature>
<dbReference type="PANTHER" id="PTHR46520">
    <property type="entry name" value="SERINE BETA-LACTAMASE-LIKE PROTEIN LACTB, MITOCHONDRIAL"/>
    <property type="match status" value="1"/>
</dbReference>
<dbReference type="EMBL" id="JAULRT010000062">
    <property type="protein sequence ID" value="MDO3383870.1"/>
    <property type="molecule type" value="Genomic_DNA"/>
</dbReference>
<dbReference type="PANTHER" id="PTHR46520:SF1">
    <property type="entry name" value="SERINE BETA-LACTAMASE-LIKE PROTEIN LACTB, MITOCHONDRIAL"/>
    <property type="match status" value="1"/>
</dbReference>
<comment type="caution">
    <text evidence="2">The sequence shown here is derived from an EMBL/GenBank/DDBJ whole genome shotgun (WGS) entry which is preliminary data.</text>
</comment>
<evidence type="ECO:0000259" key="1">
    <source>
        <dbReference type="Pfam" id="PF00144"/>
    </source>
</evidence>
<dbReference type="EC" id="3.1.1.103" evidence="2"/>
<organism evidence="2 3">
    <name type="scientific">Gilvimarinus algae</name>
    <dbReference type="NCBI Taxonomy" id="3058037"/>
    <lineage>
        <taxon>Bacteria</taxon>
        <taxon>Pseudomonadati</taxon>
        <taxon>Pseudomonadota</taxon>
        <taxon>Gammaproteobacteria</taxon>
        <taxon>Cellvibrionales</taxon>
        <taxon>Cellvibrionaceae</taxon>
        <taxon>Gilvimarinus</taxon>
    </lineage>
</organism>
<proteinExistence type="predicted"/>
<sequence>MRHKRLITISLAALLPLGVCLWFAWPVYQFFAYKGDAPMPAWGFVALPADGPSSSTLDDDNYRQAAERSLEAMSRHRQAIKAPALSAAVAIKGQRVWAGAVGWADIENRVVATAQTRFRIGSVSKPLTITALAQLVADGTVDLDTPIARYLPELPNRQWHKITARQLASHTAGLMEYKHTAEWDGLYRIMALQTHYEDVEDSLNIFDDTPLAFEPGSDFQYTSYSTVLLSAVMQSAAGTPYQQLLQERVLTPLQMSATGADPGEHREPMARFYWTQGDRAKRWRQVDLSHRLAGGGFVSTPSDLVKLGSAWLDTEFIPTDVRARFWQPQRLDSGELNPQHYALGWRLHEGDDYMATNVNHGGVSRGAQCWLMIIPEYQMTIALSMNSKTDEFWEFGELAIFIARHFMDSVEPMDAVNE</sequence>
<dbReference type="InterPro" id="IPR052794">
    <property type="entry name" value="Mito_Ser_Protease_LACTB"/>
</dbReference>
<protein>
    <submittedName>
        <fullName evidence="2">Serine hydrolase domain-containing protein</fullName>
        <ecNumber evidence="2">3.1.1.103</ecNumber>
    </submittedName>
</protein>
<evidence type="ECO:0000313" key="3">
    <source>
        <dbReference type="Proteomes" id="UP001168380"/>
    </source>
</evidence>
<dbReference type="InterPro" id="IPR001466">
    <property type="entry name" value="Beta-lactam-related"/>
</dbReference>
<dbReference type="InterPro" id="IPR012338">
    <property type="entry name" value="Beta-lactam/transpept-like"/>
</dbReference>
<dbReference type="Pfam" id="PF00144">
    <property type="entry name" value="Beta-lactamase"/>
    <property type="match status" value="1"/>
</dbReference>
<accession>A0ABT8TIE9</accession>
<dbReference type="GO" id="GO:0016787">
    <property type="term" value="F:hydrolase activity"/>
    <property type="evidence" value="ECO:0007669"/>
    <property type="project" value="UniProtKB-KW"/>
</dbReference>
<keyword evidence="2" id="KW-0378">Hydrolase</keyword>
<dbReference type="Gene3D" id="3.40.710.10">
    <property type="entry name" value="DD-peptidase/beta-lactamase superfamily"/>
    <property type="match status" value="1"/>
</dbReference>
<gene>
    <name evidence="2" type="ORF">QWI16_16930</name>
</gene>
<dbReference type="RefSeq" id="WP_302714956.1">
    <property type="nucleotide sequence ID" value="NZ_JAULRT010000062.1"/>
</dbReference>
<dbReference type="Proteomes" id="UP001168380">
    <property type="component" value="Unassembled WGS sequence"/>
</dbReference>